<dbReference type="EMBL" id="JASAOG010000089">
    <property type="protein sequence ID" value="KAK0053041.1"/>
    <property type="molecule type" value="Genomic_DNA"/>
</dbReference>
<dbReference type="PANTHER" id="PTHR13800">
    <property type="entry name" value="TRANSIENT RECEPTOR POTENTIAL CATION CHANNEL, SUBFAMILY M, MEMBER 6"/>
    <property type="match status" value="1"/>
</dbReference>
<dbReference type="GO" id="GO:0030001">
    <property type="term" value="P:metal ion transport"/>
    <property type="evidence" value="ECO:0007669"/>
    <property type="project" value="TreeGrafter"/>
</dbReference>
<feature type="domain" description="TRPM-like" evidence="8">
    <location>
        <begin position="469"/>
        <end position="576"/>
    </location>
</feature>
<feature type="compositionally biased region" description="Polar residues" evidence="5">
    <location>
        <begin position="21"/>
        <end position="30"/>
    </location>
</feature>
<reference evidence="9" key="2">
    <citation type="submission" date="2023-04" db="EMBL/GenBank/DDBJ databases">
        <authorList>
            <person name="Bu L."/>
            <person name="Lu L."/>
            <person name="Laidemitt M.R."/>
            <person name="Zhang S.M."/>
            <person name="Mutuku M."/>
            <person name="Mkoji G."/>
            <person name="Steinauer M."/>
            <person name="Loker E.S."/>
        </authorList>
    </citation>
    <scope>NUCLEOTIDE SEQUENCE</scope>
    <source>
        <strain evidence="9">KasaAsao</strain>
        <tissue evidence="9">Whole Snail</tissue>
    </source>
</reference>
<dbReference type="InterPro" id="IPR057366">
    <property type="entry name" value="TRPM-like"/>
</dbReference>
<keyword evidence="2 6" id="KW-0812">Transmembrane</keyword>
<organism evidence="9 10">
    <name type="scientific">Biomphalaria pfeifferi</name>
    <name type="common">Bloodfluke planorb</name>
    <name type="synonym">Freshwater snail</name>
    <dbReference type="NCBI Taxonomy" id="112525"/>
    <lineage>
        <taxon>Eukaryota</taxon>
        <taxon>Metazoa</taxon>
        <taxon>Spiralia</taxon>
        <taxon>Lophotrochozoa</taxon>
        <taxon>Mollusca</taxon>
        <taxon>Gastropoda</taxon>
        <taxon>Heterobranchia</taxon>
        <taxon>Euthyneura</taxon>
        <taxon>Panpulmonata</taxon>
        <taxon>Hygrophila</taxon>
        <taxon>Lymnaeoidea</taxon>
        <taxon>Planorbidae</taxon>
        <taxon>Biomphalaria</taxon>
    </lineage>
</organism>
<feature type="domain" description="Ion transport" evidence="7">
    <location>
        <begin position="662"/>
        <end position="917"/>
    </location>
</feature>
<keyword evidence="3 6" id="KW-1133">Transmembrane helix</keyword>
<protein>
    <submittedName>
        <fullName evidence="9">Transient receptor potential cation channel subfamily M member 2</fullName>
    </submittedName>
</protein>
<reference evidence="9" key="1">
    <citation type="journal article" date="2023" name="PLoS Negl. Trop. Dis.">
        <title>A genome sequence for Biomphalaria pfeifferi, the major vector snail for the human-infecting parasite Schistosoma mansoni.</title>
        <authorList>
            <person name="Bu L."/>
            <person name="Lu L."/>
            <person name="Laidemitt M.R."/>
            <person name="Zhang S.M."/>
            <person name="Mutuku M."/>
            <person name="Mkoji G."/>
            <person name="Steinauer M."/>
            <person name="Loker E.S."/>
        </authorList>
    </citation>
    <scope>NUCLEOTIDE SEQUENCE</scope>
    <source>
        <strain evidence="9">KasaAsao</strain>
    </source>
</reference>
<evidence type="ECO:0000259" key="7">
    <source>
        <dbReference type="Pfam" id="PF00520"/>
    </source>
</evidence>
<evidence type="ECO:0000256" key="1">
    <source>
        <dbReference type="ARBA" id="ARBA00004141"/>
    </source>
</evidence>
<evidence type="ECO:0000256" key="4">
    <source>
        <dbReference type="ARBA" id="ARBA00023136"/>
    </source>
</evidence>
<dbReference type="Pfam" id="PF25508">
    <property type="entry name" value="TRPM2"/>
    <property type="match status" value="1"/>
</dbReference>
<comment type="subcellular location">
    <subcellularLocation>
        <location evidence="1">Membrane</location>
        <topology evidence="1">Multi-pass membrane protein</topology>
    </subcellularLocation>
</comment>
<evidence type="ECO:0000256" key="2">
    <source>
        <dbReference type="ARBA" id="ARBA00022692"/>
    </source>
</evidence>
<sequence length="1781" mass="207421">MALTKNKVEPLAPDKPPHSIKMQTSDNPSESEPAIKKVVDELNGRTRAMKAANCNSLVWKDTHGNFFTTFDSNNLNETYRVSDILDAFNFDKPELIIRLLGVADQSNDSMYVHREMPDLEYCVSYTGKGGIIILPQPLRRRLIQFIHNVGAWVVSDYEGTDIIESTNQPYVLPKQLKPKFYSDISLWPPTFPYSSVRLAYTSIPESIGILNTPDTDDTYFESVILTNGDQGTFRKLLELVRHDKAKEKACQLKRLNVILLKGSGGLADTLASGQLEQWSYQDLKDELAKLDRDVPNENCSVGSALQNANSHKQVQQPNSGSVSANVVTFSTEDLKDLFAVSTVFEADLTLSDYGLNKQIILSILKVYPEKKWRLLKLCVELDCFDVAQKYVLPDRMLRDLSLPVVQSAFLLNRIKFIEYFIRIGTFGKMQEDENVMSSIVTDSRAMSFSDDTLWKAKHWYKNDFFGVYDHLFRQCLVSNKIELSQIFWLRTKNPLGNLLLAADFLKKKTKLETNDIKKNKLREAVQQYRDLAAKFVDACYDSDREITLKMITRKLKEFSDQSCIDMALSSENMDFLVQPACVTLQRRVWLYGNLWDFYSEHFDPTKLLFRRKTAESSAVESNSSEHNTKKKHEEIPIKTAIKNYFLILCAPVTLFSFNGIGLLIFLFVFGLTLLGKFEQHKYHIWLDLYLLLFVIVIILEEIYEFVIAVKQKKWRSYILDGWNIVDLTSVIFFLVGTGLRVAASYSPDIILYNLASIFFSLDFIVFSLRLLHNCYSNQVLGPTFTMIVKTMEILTKFLYILAIFWASYAVASEAILYPNSVLQGKTLFYLFHKAYFQMFGEYFLEDIKAEKSDAADSHCTDDPTQYGSYKKLRCPTFLGRYYVPILLGVYIMFTNVLLMNLITASFTKSIEKIQQKATKLWRFQLFQLTRDYSRVLFLPLPFTLISILARIANFDPTRGVDGFSVTDTKNAHLKKMSSFVDDHKKNVGKCLNRSELKTLKHFPKLLNSIDFYFDYLKLLANKKHKTPRVVYEIEDILMTVKDVINEFKKYTIRTELINTISQKERNLRNSQVKHRSSSTECTLNTSDLQLCIEDLMQSNTNISEKIFKNETLLEKRNWKTKKLTKRAQCEVQHKIRHARYKKTHRFSPTSLKPLKELLDNLELSRHTFVSEIYEVKKSFAVLETFIEEDNLVTQLEQYIEKSFEGISEVTELIEALETLVHEGSWYDPSSEDYDSQEKKEKQNTLPETLLLDKKLKALRGIKRRLKVFLESFLFNNGRDKIGVGEKGTMNEEWHSKVRGLQIALKDYQHVYLDDEITQMLNELECFMLEENNPKSSPTKMSAVIRDLELFVMQSCIEPSLQAEWKEKQTFDWDDPERSESDKVAEATQGKGILDSKDGIKKDRNMSKNEANGNKKKIEIMETEYLEEEIKFYWIPTYKISGVPSAERTFNLAYDKKEPKHIKFNQKDKKHNIDRRSYLGRYELDQYNQPINPLFDPENKAGKTVELLYWGPNHYGVPIISRLKRFENKIIKKEKKFVLEFLVRRTVEKDHSTKKYKLPEVPCSPDKNPFMEFINSLERKDHYLNEVQSIGNHTTSSISLEEARPSISLSNDVQLTWKHQVNDINESSNQSNDIQPTWRRKFNNALEKIRKIVGLNKRMKLKPLDVCEMKPYQKIKTMYIGPVKDKRYMTEHKWMEIRALNFHNPNTHYQNIIDNYLTRVLKLRHLKAEHWCKVERFEWIDYQKYKLVDNIVSDDVFTNVCSQWEAYVERRPGTAKRSPRPV</sequence>
<evidence type="ECO:0000313" key="10">
    <source>
        <dbReference type="Proteomes" id="UP001233172"/>
    </source>
</evidence>
<evidence type="ECO:0000256" key="5">
    <source>
        <dbReference type="SAM" id="MobiDB-lite"/>
    </source>
</evidence>
<dbReference type="InterPro" id="IPR050927">
    <property type="entry name" value="TRPM"/>
</dbReference>
<comment type="caution">
    <text evidence="9">The sequence shown here is derived from an EMBL/GenBank/DDBJ whole genome shotgun (WGS) entry which is preliminary data.</text>
</comment>
<name>A0AAD8BET6_BIOPF</name>
<feature type="transmembrane region" description="Helical" evidence="6">
    <location>
        <begin position="793"/>
        <end position="811"/>
    </location>
</feature>
<dbReference type="GO" id="GO:0005261">
    <property type="term" value="F:monoatomic cation channel activity"/>
    <property type="evidence" value="ECO:0007669"/>
    <property type="project" value="TreeGrafter"/>
</dbReference>
<feature type="transmembrane region" description="Helical" evidence="6">
    <location>
        <begin position="644"/>
        <end position="668"/>
    </location>
</feature>
<feature type="transmembrane region" description="Helical" evidence="6">
    <location>
        <begin position="881"/>
        <end position="902"/>
    </location>
</feature>
<feature type="transmembrane region" description="Helical" evidence="6">
    <location>
        <begin position="688"/>
        <end position="709"/>
    </location>
</feature>
<dbReference type="PANTHER" id="PTHR13800:SF1">
    <property type="entry name" value="TRANSIENT RECEPTOR POTENTIAL CATION CHANNEL TRPM"/>
    <property type="match status" value="1"/>
</dbReference>
<dbReference type="Proteomes" id="UP001233172">
    <property type="component" value="Unassembled WGS sequence"/>
</dbReference>
<feature type="transmembrane region" description="Helical" evidence="6">
    <location>
        <begin position="721"/>
        <end position="743"/>
    </location>
</feature>
<keyword evidence="9" id="KW-0675">Receptor</keyword>
<evidence type="ECO:0000259" key="8">
    <source>
        <dbReference type="Pfam" id="PF25508"/>
    </source>
</evidence>
<gene>
    <name evidence="9" type="ORF">Bpfe_017418</name>
</gene>
<feature type="compositionally biased region" description="Basic and acidic residues" evidence="5">
    <location>
        <begin position="1393"/>
        <end position="1406"/>
    </location>
</feature>
<dbReference type="Pfam" id="PF00520">
    <property type="entry name" value="Ion_trans"/>
    <property type="match status" value="1"/>
</dbReference>
<evidence type="ECO:0000256" key="6">
    <source>
        <dbReference type="SAM" id="Phobius"/>
    </source>
</evidence>
<feature type="region of interest" description="Disordered" evidence="5">
    <location>
        <begin position="1370"/>
        <end position="1409"/>
    </location>
</feature>
<evidence type="ECO:0000256" key="3">
    <source>
        <dbReference type="ARBA" id="ARBA00022989"/>
    </source>
</evidence>
<dbReference type="InterPro" id="IPR005821">
    <property type="entry name" value="Ion_trans_dom"/>
</dbReference>
<keyword evidence="10" id="KW-1185">Reference proteome</keyword>
<proteinExistence type="predicted"/>
<accession>A0AAD8BET6</accession>
<feature type="transmembrane region" description="Helical" evidence="6">
    <location>
        <begin position="749"/>
        <end position="772"/>
    </location>
</feature>
<keyword evidence="4 6" id="KW-0472">Membrane</keyword>
<feature type="compositionally biased region" description="Basic and acidic residues" evidence="5">
    <location>
        <begin position="1370"/>
        <end position="1384"/>
    </location>
</feature>
<evidence type="ECO:0000313" key="9">
    <source>
        <dbReference type="EMBL" id="KAK0053041.1"/>
    </source>
</evidence>
<dbReference type="GO" id="GO:0005886">
    <property type="term" value="C:plasma membrane"/>
    <property type="evidence" value="ECO:0007669"/>
    <property type="project" value="TreeGrafter"/>
</dbReference>
<feature type="region of interest" description="Disordered" evidence="5">
    <location>
        <begin position="1"/>
        <end position="33"/>
    </location>
</feature>